<dbReference type="Proteomes" id="UP001056708">
    <property type="component" value="Chromosome"/>
</dbReference>
<feature type="compositionally biased region" description="Polar residues" evidence="2">
    <location>
        <begin position="257"/>
        <end position="276"/>
    </location>
</feature>
<dbReference type="RefSeq" id="WP_252663818.1">
    <property type="nucleotide sequence ID" value="NZ_CP098611.1"/>
</dbReference>
<name>A0ABY5AUH9_9CYAN</name>
<sequence length="386" mass="42679">MDDLEPTKEQLIQELKAVRHEFEEARLENEANKVQTELLRTVLACGEHSSPSLLLRALAQQILRSANRLTSVSDSSFFLLNETGTVIESVLARGAIIRQDRDSLVGKVLNRGLAGWVYQQQQIGIITDTRLDERWLQLPGEPYQVRSVLCVPVLRKTSVLGIITLMHPEPGHFRAQMAELMEVVAGRIALVLDVLHCLTPQRVLPSPPPPPTLRISSSPPNSPFSPGRSPNSPPPPSGSPRPSPTSPATSPPSPSSHLSGQNGTRPTPAPQHQPSAPLSRLHQLGLYIIVWDGKFIYANPRMAKIFGYKTQELAALKSMFSLVSDDHYDRVSEQVYKCVRGQTSCVSCIFKGKRKNGKSVLVEIYGVRTRFYGKPVLVGALRKIRM</sequence>
<accession>A0ABY5AUH9</accession>
<dbReference type="Pfam" id="PF01590">
    <property type="entry name" value="GAF"/>
    <property type="match status" value="1"/>
</dbReference>
<evidence type="ECO:0000313" key="4">
    <source>
        <dbReference type="EMBL" id="USR91788.1"/>
    </source>
</evidence>
<proteinExistence type="predicted"/>
<dbReference type="InterPro" id="IPR013655">
    <property type="entry name" value="PAS_fold_3"/>
</dbReference>
<dbReference type="Pfam" id="PF08447">
    <property type="entry name" value="PAS_3"/>
    <property type="match status" value="1"/>
</dbReference>
<feature type="compositionally biased region" description="Pro residues" evidence="2">
    <location>
        <begin position="231"/>
        <end position="254"/>
    </location>
</feature>
<evidence type="ECO:0000256" key="2">
    <source>
        <dbReference type="SAM" id="MobiDB-lite"/>
    </source>
</evidence>
<dbReference type="CDD" id="cd00130">
    <property type="entry name" value="PAS"/>
    <property type="match status" value="1"/>
</dbReference>
<dbReference type="Gene3D" id="3.30.450.40">
    <property type="match status" value="1"/>
</dbReference>
<evidence type="ECO:0000313" key="5">
    <source>
        <dbReference type="Proteomes" id="UP001056708"/>
    </source>
</evidence>
<protein>
    <submittedName>
        <fullName evidence="4">GAF domain-containing protein</fullName>
    </submittedName>
</protein>
<evidence type="ECO:0000256" key="1">
    <source>
        <dbReference type="SAM" id="Coils"/>
    </source>
</evidence>
<keyword evidence="1" id="KW-0175">Coiled coil</keyword>
<dbReference type="PROSITE" id="PS50112">
    <property type="entry name" value="PAS"/>
    <property type="match status" value="1"/>
</dbReference>
<dbReference type="InterPro" id="IPR035965">
    <property type="entry name" value="PAS-like_dom_sf"/>
</dbReference>
<dbReference type="SUPFAM" id="SSF55781">
    <property type="entry name" value="GAF domain-like"/>
    <property type="match status" value="1"/>
</dbReference>
<dbReference type="NCBIfam" id="TIGR00229">
    <property type="entry name" value="sensory_box"/>
    <property type="match status" value="1"/>
</dbReference>
<dbReference type="InterPro" id="IPR029016">
    <property type="entry name" value="GAF-like_dom_sf"/>
</dbReference>
<organism evidence="4 5">
    <name type="scientific">Phormidium yuhuli AB48</name>
    <dbReference type="NCBI Taxonomy" id="2940671"/>
    <lineage>
        <taxon>Bacteria</taxon>
        <taxon>Bacillati</taxon>
        <taxon>Cyanobacteriota</taxon>
        <taxon>Cyanophyceae</taxon>
        <taxon>Oscillatoriophycideae</taxon>
        <taxon>Oscillatoriales</taxon>
        <taxon>Oscillatoriaceae</taxon>
        <taxon>Phormidium</taxon>
        <taxon>Phormidium yuhuli</taxon>
    </lineage>
</organism>
<evidence type="ECO:0000259" key="3">
    <source>
        <dbReference type="PROSITE" id="PS50112"/>
    </source>
</evidence>
<gene>
    <name evidence="4" type="ORF">NEA10_03405</name>
</gene>
<dbReference type="Gene3D" id="3.30.450.20">
    <property type="entry name" value="PAS domain"/>
    <property type="match status" value="1"/>
</dbReference>
<feature type="compositionally biased region" description="Low complexity" evidence="2">
    <location>
        <begin position="213"/>
        <end position="230"/>
    </location>
</feature>
<dbReference type="InterPro" id="IPR000014">
    <property type="entry name" value="PAS"/>
</dbReference>
<dbReference type="InterPro" id="IPR003018">
    <property type="entry name" value="GAF"/>
</dbReference>
<keyword evidence="5" id="KW-1185">Reference proteome</keyword>
<dbReference type="EMBL" id="CP098611">
    <property type="protein sequence ID" value="USR91788.1"/>
    <property type="molecule type" value="Genomic_DNA"/>
</dbReference>
<reference evidence="4" key="1">
    <citation type="submission" date="2022-06" db="EMBL/GenBank/DDBJ databases">
        <title>Genome sequence of Phormidium yuhuli AB48 isolated from an industrial photobioreactor environment.</title>
        <authorList>
            <person name="Qiu Y."/>
            <person name="Noonan A.J.C."/>
            <person name="Dofher K."/>
            <person name="Koch M."/>
            <person name="Kieft B."/>
            <person name="Lin X."/>
            <person name="Ziels R.M."/>
            <person name="Hallam S.J."/>
        </authorList>
    </citation>
    <scope>NUCLEOTIDE SEQUENCE</scope>
    <source>
        <strain evidence="4">AB48</strain>
    </source>
</reference>
<feature type="domain" description="PAS" evidence="3">
    <location>
        <begin position="292"/>
        <end position="342"/>
    </location>
</feature>
<dbReference type="SMART" id="SM00065">
    <property type="entry name" value="GAF"/>
    <property type="match status" value="1"/>
</dbReference>
<feature type="coiled-coil region" evidence="1">
    <location>
        <begin position="8"/>
        <end position="37"/>
    </location>
</feature>
<dbReference type="SUPFAM" id="SSF55785">
    <property type="entry name" value="PYP-like sensor domain (PAS domain)"/>
    <property type="match status" value="1"/>
</dbReference>
<feature type="region of interest" description="Disordered" evidence="2">
    <location>
        <begin position="202"/>
        <end position="276"/>
    </location>
</feature>